<dbReference type="AlphaFoldDB" id="A0A197JEZ6"/>
<keyword evidence="13" id="KW-1185">Reference proteome</keyword>
<dbReference type="InterPro" id="IPR027469">
    <property type="entry name" value="Cation_efflux_TMD_sf"/>
</dbReference>
<evidence type="ECO:0008006" key="14">
    <source>
        <dbReference type="Google" id="ProtNLM"/>
    </source>
</evidence>
<feature type="domain" description="Cation efflux protein cytoplasmic" evidence="11">
    <location>
        <begin position="377"/>
        <end position="447"/>
    </location>
</feature>
<dbReference type="GO" id="GO:0005385">
    <property type="term" value="F:zinc ion transmembrane transporter activity"/>
    <property type="evidence" value="ECO:0007669"/>
    <property type="project" value="TreeGrafter"/>
</dbReference>
<protein>
    <recommendedName>
        <fullName evidence="14">Cation efflux protein</fullName>
    </recommendedName>
</protein>
<dbReference type="PANTHER" id="PTHR45820:SF4">
    <property type="entry name" value="ZINC TRANSPORTER 63C, ISOFORM F"/>
    <property type="match status" value="1"/>
</dbReference>
<comment type="subcellular location">
    <subcellularLocation>
        <location evidence="1">Membrane</location>
        <topology evidence="1">Multi-pass membrane protein</topology>
    </subcellularLocation>
</comment>
<proteinExistence type="inferred from homology"/>
<feature type="compositionally biased region" description="Basic and acidic residues" evidence="8">
    <location>
        <begin position="160"/>
        <end position="171"/>
    </location>
</feature>
<sequence length="588" mass="64220">MALSRSGRIIILLVLNIVMFLAEIVVGYMTGSLALIADAFHMLSDVLSQIIALYAIRLAAKTKWEPTLSYGWQRAELLGALYNGVFLLALCFTIFLDAIQRFFKAEVIEDPKLVLIVGGIGLVCNLLGLVLFHDHAGHGHSHGGHSHSHGHSHSQSTHSHSHEKTPTEKPKGTAQASVSSPVSPSDSPDFDDDTESPPLRYESSLDRISPLRQTSLQNLQEAVSDVQRQLENEERHHQEEEEEEEEASRNEKSEVDETVVNIAHSHQHKHGDNHNHDDHEHNHDHGRDHDHSHDDKKSKKPSGEDLNMRGVFLHVLGDALGSVGVIFSALFIWLTDFSWKQYMDPIVSIFITGIIIHSAWPLVRSASFVLLQGVPVGVDIEEIRTEIKAIPDVISIHDLHIWQLTNIKMVASLHVLVTNQEAFERVSRTVKTIMHRAGVHSTTIQPEFPRMHPYLSQAIKSKDTLRLRKYLSEDDTKHLLATGSSPSFGGAMAAQSGESLPGGSTSQAMFTLQGPDGAPVAVTATAAAAPETVATDGVGAGGVEQVPGSSLILIPDDEIKDDLDCALLCADGEAACDVGSCCTLPVKR</sequence>
<dbReference type="OrthoDB" id="9944568at2759"/>
<dbReference type="InterPro" id="IPR002524">
    <property type="entry name" value="Cation_efflux"/>
</dbReference>
<dbReference type="STRING" id="1314771.A0A197JEZ6"/>
<feature type="compositionally biased region" description="Basic residues" evidence="8">
    <location>
        <begin position="140"/>
        <end position="152"/>
    </location>
</feature>
<feature type="region of interest" description="Disordered" evidence="8">
    <location>
        <begin position="140"/>
        <end position="209"/>
    </location>
</feature>
<dbReference type="SUPFAM" id="SSF161111">
    <property type="entry name" value="Cation efflux protein transmembrane domain-like"/>
    <property type="match status" value="1"/>
</dbReference>
<dbReference type="InterPro" id="IPR027470">
    <property type="entry name" value="Cation_efflux_CTD"/>
</dbReference>
<reference evidence="12 13" key="1">
    <citation type="submission" date="2016-05" db="EMBL/GenBank/DDBJ databases">
        <title>Genome sequencing reveals origins of a unique bacterial endosymbiosis in the earliest lineages of terrestrial Fungi.</title>
        <authorList>
            <consortium name="DOE Joint Genome Institute"/>
            <person name="Uehling J."/>
            <person name="Gryganskyi A."/>
            <person name="Hameed K."/>
            <person name="Tschaplinski T."/>
            <person name="Misztal P."/>
            <person name="Wu S."/>
            <person name="Desiro A."/>
            <person name="Vande Pol N."/>
            <person name="Du Z.-Y."/>
            <person name="Zienkiewicz A."/>
            <person name="Zienkiewicz K."/>
            <person name="Morin E."/>
            <person name="Tisserant E."/>
            <person name="Splivallo R."/>
            <person name="Hainaut M."/>
            <person name="Henrissat B."/>
            <person name="Ohm R."/>
            <person name="Kuo A."/>
            <person name="Yan J."/>
            <person name="Lipzen A."/>
            <person name="Nolan M."/>
            <person name="Labutti K."/>
            <person name="Barry K."/>
            <person name="Goldstein A."/>
            <person name="Labbe J."/>
            <person name="Schadt C."/>
            <person name="Tuskan G."/>
            <person name="Grigoriev I."/>
            <person name="Martin F."/>
            <person name="Vilgalys R."/>
            <person name="Bonito G."/>
        </authorList>
    </citation>
    <scope>NUCLEOTIDE SEQUENCE [LARGE SCALE GENOMIC DNA]</scope>
    <source>
        <strain evidence="12 13">AG-77</strain>
    </source>
</reference>
<feature type="transmembrane region" description="Helical" evidence="9">
    <location>
        <begin position="111"/>
        <end position="132"/>
    </location>
</feature>
<evidence type="ECO:0000256" key="5">
    <source>
        <dbReference type="ARBA" id="ARBA00022833"/>
    </source>
</evidence>
<dbReference type="InterPro" id="IPR036837">
    <property type="entry name" value="Cation_efflux_CTD_sf"/>
</dbReference>
<feature type="domain" description="Cation efflux protein transmembrane" evidence="10">
    <location>
        <begin position="281"/>
        <end position="371"/>
    </location>
</feature>
<dbReference type="GO" id="GO:0016020">
    <property type="term" value="C:membrane"/>
    <property type="evidence" value="ECO:0007669"/>
    <property type="project" value="UniProtKB-SubCell"/>
</dbReference>
<feature type="transmembrane region" description="Helical" evidence="9">
    <location>
        <begin position="9"/>
        <end position="29"/>
    </location>
</feature>
<accession>A0A197JEZ6</accession>
<evidence type="ECO:0000256" key="6">
    <source>
        <dbReference type="ARBA" id="ARBA00022989"/>
    </source>
</evidence>
<feature type="transmembrane region" description="Helical" evidence="9">
    <location>
        <begin position="346"/>
        <end position="363"/>
    </location>
</feature>
<evidence type="ECO:0000256" key="1">
    <source>
        <dbReference type="ARBA" id="ARBA00004141"/>
    </source>
</evidence>
<keyword evidence="4 9" id="KW-0812">Transmembrane</keyword>
<evidence type="ECO:0000256" key="3">
    <source>
        <dbReference type="ARBA" id="ARBA00022448"/>
    </source>
</evidence>
<feature type="region of interest" description="Disordered" evidence="8">
    <location>
        <begin position="266"/>
        <end position="303"/>
    </location>
</feature>
<evidence type="ECO:0000259" key="11">
    <source>
        <dbReference type="Pfam" id="PF16916"/>
    </source>
</evidence>
<keyword evidence="6 9" id="KW-1133">Transmembrane helix</keyword>
<feature type="domain" description="Cation efflux protein transmembrane" evidence="10">
    <location>
        <begin position="9"/>
        <end position="138"/>
    </location>
</feature>
<keyword evidence="7 9" id="KW-0472">Membrane</keyword>
<name>A0A197JEZ6_9FUNG</name>
<feature type="region of interest" description="Disordered" evidence="8">
    <location>
        <begin position="221"/>
        <end position="254"/>
    </location>
</feature>
<evidence type="ECO:0000256" key="8">
    <source>
        <dbReference type="SAM" id="MobiDB-lite"/>
    </source>
</evidence>
<dbReference type="InterPro" id="IPR058533">
    <property type="entry name" value="Cation_efflux_TM"/>
</dbReference>
<dbReference type="Pfam" id="PF16916">
    <property type="entry name" value="ZT_dimer"/>
    <property type="match status" value="1"/>
</dbReference>
<dbReference type="PANTHER" id="PTHR45820">
    <property type="entry name" value="FI23527P1"/>
    <property type="match status" value="1"/>
</dbReference>
<dbReference type="NCBIfam" id="TIGR01297">
    <property type="entry name" value="CDF"/>
    <property type="match status" value="1"/>
</dbReference>
<dbReference type="Pfam" id="PF01545">
    <property type="entry name" value="Cation_efflux"/>
    <property type="match status" value="2"/>
</dbReference>
<gene>
    <name evidence="12" type="ORF">K457DRAFT_198429</name>
</gene>
<evidence type="ECO:0000256" key="7">
    <source>
        <dbReference type="ARBA" id="ARBA00023136"/>
    </source>
</evidence>
<feature type="transmembrane region" description="Helical" evidence="9">
    <location>
        <begin position="311"/>
        <end position="334"/>
    </location>
</feature>
<evidence type="ECO:0000313" key="12">
    <source>
        <dbReference type="EMBL" id="OAQ23700.1"/>
    </source>
</evidence>
<evidence type="ECO:0000313" key="13">
    <source>
        <dbReference type="Proteomes" id="UP000078512"/>
    </source>
</evidence>
<keyword evidence="5" id="KW-0862">Zinc</keyword>
<evidence type="ECO:0000259" key="10">
    <source>
        <dbReference type="Pfam" id="PF01545"/>
    </source>
</evidence>
<dbReference type="SUPFAM" id="SSF160240">
    <property type="entry name" value="Cation efflux protein cytoplasmic domain-like"/>
    <property type="match status" value="1"/>
</dbReference>
<feature type="transmembrane region" description="Helical" evidence="9">
    <location>
        <begin position="77"/>
        <end position="99"/>
    </location>
</feature>
<feature type="compositionally biased region" description="Basic and acidic residues" evidence="8">
    <location>
        <begin position="228"/>
        <end position="239"/>
    </location>
</feature>
<feature type="compositionally biased region" description="Low complexity" evidence="8">
    <location>
        <begin position="177"/>
        <end position="187"/>
    </location>
</feature>
<evidence type="ECO:0000256" key="2">
    <source>
        <dbReference type="ARBA" id="ARBA00008873"/>
    </source>
</evidence>
<dbReference type="EMBL" id="KV442111">
    <property type="protein sequence ID" value="OAQ23700.1"/>
    <property type="molecule type" value="Genomic_DNA"/>
</dbReference>
<organism evidence="12 13">
    <name type="scientific">Linnemannia elongata AG-77</name>
    <dbReference type="NCBI Taxonomy" id="1314771"/>
    <lineage>
        <taxon>Eukaryota</taxon>
        <taxon>Fungi</taxon>
        <taxon>Fungi incertae sedis</taxon>
        <taxon>Mucoromycota</taxon>
        <taxon>Mortierellomycotina</taxon>
        <taxon>Mortierellomycetes</taxon>
        <taxon>Mortierellales</taxon>
        <taxon>Mortierellaceae</taxon>
        <taxon>Linnemannia</taxon>
    </lineage>
</organism>
<feature type="compositionally biased region" description="Basic and acidic residues" evidence="8">
    <location>
        <begin position="270"/>
        <end position="303"/>
    </location>
</feature>
<feature type="transmembrane region" description="Helical" evidence="9">
    <location>
        <begin position="35"/>
        <end position="56"/>
    </location>
</feature>
<dbReference type="Gene3D" id="1.20.1510.10">
    <property type="entry name" value="Cation efflux protein transmembrane domain"/>
    <property type="match status" value="2"/>
</dbReference>
<evidence type="ECO:0000256" key="4">
    <source>
        <dbReference type="ARBA" id="ARBA00022692"/>
    </source>
</evidence>
<dbReference type="GO" id="GO:0006882">
    <property type="term" value="P:intracellular zinc ion homeostasis"/>
    <property type="evidence" value="ECO:0007669"/>
    <property type="project" value="TreeGrafter"/>
</dbReference>
<comment type="similarity">
    <text evidence="2">Belongs to the cation diffusion facilitator (CDF) transporter (TC 2.A.4) family. SLC30A subfamily.</text>
</comment>
<evidence type="ECO:0000256" key="9">
    <source>
        <dbReference type="SAM" id="Phobius"/>
    </source>
</evidence>
<keyword evidence="3" id="KW-0813">Transport</keyword>
<dbReference type="Proteomes" id="UP000078512">
    <property type="component" value="Unassembled WGS sequence"/>
</dbReference>